<feature type="chain" id="PRO_5045533168" description="Holin" evidence="2">
    <location>
        <begin position="30"/>
        <end position="94"/>
    </location>
</feature>
<accession>A0ABV4VH23</accession>
<protein>
    <recommendedName>
        <fullName evidence="5">Holin</fullName>
    </recommendedName>
</protein>
<reference evidence="3 4" key="1">
    <citation type="submission" date="2024-09" db="EMBL/GenBank/DDBJ databases">
        <authorList>
            <person name="Zhang Y."/>
        </authorList>
    </citation>
    <scope>NUCLEOTIDE SEQUENCE [LARGE SCALE GENOMIC DNA]</scope>
    <source>
        <strain evidence="3 4">ZJ318</strain>
    </source>
</reference>
<keyword evidence="2" id="KW-0732">Signal</keyword>
<feature type="transmembrane region" description="Helical" evidence="1">
    <location>
        <begin position="45"/>
        <end position="66"/>
    </location>
</feature>
<keyword evidence="1" id="KW-0812">Transmembrane</keyword>
<evidence type="ECO:0000313" key="3">
    <source>
        <dbReference type="EMBL" id="MFB2619594.1"/>
    </source>
</evidence>
<evidence type="ECO:0000256" key="2">
    <source>
        <dbReference type="SAM" id="SignalP"/>
    </source>
</evidence>
<dbReference type="RefSeq" id="WP_263161769.1">
    <property type="nucleotide sequence ID" value="NZ_JBCATE010000002.1"/>
</dbReference>
<evidence type="ECO:0000313" key="4">
    <source>
        <dbReference type="Proteomes" id="UP001576708"/>
    </source>
</evidence>
<keyword evidence="4" id="KW-1185">Reference proteome</keyword>
<proteinExistence type="predicted"/>
<keyword evidence="1" id="KW-1133">Transmembrane helix</keyword>
<comment type="caution">
    <text evidence="3">The sequence shown here is derived from an EMBL/GenBank/DDBJ whole genome shotgun (WGS) entry which is preliminary data.</text>
</comment>
<gene>
    <name evidence="3" type="ORF">ACE02W_07265</name>
</gene>
<dbReference type="Proteomes" id="UP001576708">
    <property type="component" value="Unassembled WGS sequence"/>
</dbReference>
<feature type="signal peptide" evidence="2">
    <location>
        <begin position="1"/>
        <end position="29"/>
    </location>
</feature>
<sequence length="94" mass="9861">MQKLFSNTKLATVFGLMLALVLMPFAALAASPELIPPIEALPGWAGVMIAVLYGVAHAVALLPTSITSRLPNALKAILNFVAANYGAAKNENKQ</sequence>
<keyword evidence="1" id="KW-0472">Membrane</keyword>
<name>A0ABV4VH23_9GAMM</name>
<evidence type="ECO:0000256" key="1">
    <source>
        <dbReference type="SAM" id="Phobius"/>
    </source>
</evidence>
<dbReference type="EMBL" id="JBHFGU010000002">
    <property type="protein sequence ID" value="MFB2619594.1"/>
    <property type="molecule type" value="Genomic_DNA"/>
</dbReference>
<organism evidence="3 4">
    <name type="scientific">Shewanella mangrovisoli</name>
    <dbReference type="NCBI Taxonomy" id="2864211"/>
    <lineage>
        <taxon>Bacteria</taxon>
        <taxon>Pseudomonadati</taxon>
        <taxon>Pseudomonadota</taxon>
        <taxon>Gammaproteobacteria</taxon>
        <taxon>Alteromonadales</taxon>
        <taxon>Shewanellaceae</taxon>
        <taxon>Shewanella</taxon>
    </lineage>
</organism>
<evidence type="ECO:0008006" key="5">
    <source>
        <dbReference type="Google" id="ProtNLM"/>
    </source>
</evidence>